<feature type="compositionally biased region" description="Basic and acidic residues" evidence="5">
    <location>
        <begin position="744"/>
        <end position="760"/>
    </location>
</feature>
<feature type="compositionally biased region" description="Acidic residues" evidence="5">
    <location>
        <begin position="272"/>
        <end position="282"/>
    </location>
</feature>
<dbReference type="VEuPathDB" id="FungiDB:H310_13279"/>
<dbReference type="STRING" id="157072.A0A024TEE7"/>
<dbReference type="GeneID" id="20090329"/>
<feature type="region of interest" description="Disordered" evidence="5">
    <location>
        <begin position="676"/>
        <end position="716"/>
    </location>
</feature>
<dbReference type="Pfam" id="PF01363">
    <property type="entry name" value="FYVE"/>
    <property type="match status" value="1"/>
</dbReference>
<dbReference type="InterPro" id="IPR011011">
    <property type="entry name" value="Znf_FYVE_PHD"/>
</dbReference>
<dbReference type="Gene3D" id="3.30.40.10">
    <property type="entry name" value="Zinc/RING finger domain, C3HC4 (zinc finger)"/>
    <property type="match status" value="1"/>
</dbReference>
<evidence type="ECO:0000313" key="7">
    <source>
        <dbReference type="EMBL" id="ETV92384.1"/>
    </source>
</evidence>
<keyword evidence="2 4" id="KW-0863">Zinc-finger</keyword>
<organism evidence="7">
    <name type="scientific">Aphanomyces invadans</name>
    <dbReference type="NCBI Taxonomy" id="157072"/>
    <lineage>
        <taxon>Eukaryota</taxon>
        <taxon>Sar</taxon>
        <taxon>Stramenopiles</taxon>
        <taxon>Oomycota</taxon>
        <taxon>Saprolegniomycetes</taxon>
        <taxon>Saprolegniales</taxon>
        <taxon>Verrucalvaceae</taxon>
        <taxon>Aphanomyces</taxon>
    </lineage>
</organism>
<feature type="region of interest" description="Disordered" evidence="5">
    <location>
        <begin position="604"/>
        <end position="634"/>
    </location>
</feature>
<keyword evidence="1" id="KW-0479">Metal-binding</keyword>
<dbReference type="SUPFAM" id="SSF57903">
    <property type="entry name" value="FYVE/PHD zinc finger"/>
    <property type="match status" value="1"/>
</dbReference>
<dbReference type="GO" id="GO:0008270">
    <property type="term" value="F:zinc ion binding"/>
    <property type="evidence" value="ECO:0007669"/>
    <property type="project" value="UniProtKB-KW"/>
</dbReference>
<dbReference type="RefSeq" id="XP_008878935.1">
    <property type="nucleotide sequence ID" value="XM_008880713.1"/>
</dbReference>
<evidence type="ECO:0000256" key="4">
    <source>
        <dbReference type="PROSITE-ProRule" id="PRU00091"/>
    </source>
</evidence>
<feature type="region of interest" description="Disordered" evidence="5">
    <location>
        <begin position="202"/>
        <end position="225"/>
    </location>
</feature>
<dbReference type="OrthoDB" id="79330at2759"/>
<dbReference type="PANTHER" id="PTHR43102">
    <property type="entry name" value="SLR1143 PROTEIN"/>
    <property type="match status" value="1"/>
</dbReference>
<dbReference type="PANTHER" id="PTHR43102:SF2">
    <property type="entry name" value="GAF DOMAIN-CONTAINING PROTEIN"/>
    <property type="match status" value="1"/>
</dbReference>
<evidence type="ECO:0000256" key="5">
    <source>
        <dbReference type="SAM" id="MobiDB-lite"/>
    </source>
</evidence>
<feature type="compositionally biased region" description="Polar residues" evidence="5">
    <location>
        <begin position="202"/>
        <end position="214"/>
    </location>
</feature>
<feature type="region of interest" description="Disordered" evidence="5">
    <location>
        <begin position="79"/>
        <end position="101"/>
    </location>
</feature>
<feature type="compositionally biased region" description="Basic and acidic residues" evidence="5">
    <location>
        <begin position="681"/>
        <end position="693"/>
    </location>
</feature>
<dbReference type="InterPro" id="IPR017455">
    <property type="entry name" value="Znf_FYVE-rel"/>
</dbReference>
<feature type="domain" description="FYVE-type" evidence="6">
    <location>
        <begin position="446"/>
        <end position="501"/>
    </location>
</feature>
<name>A0A024TEE7_9STRA</name>
<evidence type="ECO:0000256" key="1">
    <source>
        <dbReference type="ARBA" id="ARBA00022723"/>
    </source>
</evidence>
<evidence type="ECO:0000259" key="6">
    <source>
        <dbReference type="PROSITE" id="PS50178"/>
    </source>
</evidence>
<accession>A0A024TEE7</accession>
<gene>
    <name evidence="7" type="ORF">H310_13279</name>
</gene>
<protein>
    <recommendedName>
        <fullName evidence="6">FYVE-type domain-containing protein</fullName>
    </recommendedName>
</protein>
<dbReference type="EMBL" id="KI914000">
    <property type="protein sequence ID" value="ETV92384.1"/>
    <property type="molecule type" value="Genomic_DNA"/>
</dbReference>
<sequence>MDFFRRLQLKAVELVDSAQPAKSKKDKFSHAAADMAKFLQHMERVSSTPLAPDLENSLTSAAQRQSLAFLQQHSSMVGVGSGCRSRKRGNRKTELPRSASVDSPQSLSFTFLGEKQSTVQVYDAFHEDGYYVVKGTTTVPGSVFDVLSALQMHGDGAFAATMHEVFGQYFDQGMTLHSPPTRPTSNTATTTGLSSLLVDPSITTQDSENGQSCKTDPPTPDDLDGVGVHWMSLKPSRAMESSYKSTSMYAATPSSRRDVVFTSYSQMYEPATTDDDDDDDDESASRRRKVPGGIPLVPTRRNSPLVTCGTHIWDSSSLSIAVASTSIDRRRLALVQGHGAPGHRRLAFHHSGVYVEKVRTPTHADLTSITLVMSLSEVLPCTESESNHRHRQPRRPFYDVSPSRPVTQWMQRLVLSVLNLSRLARQGNHHKNSLVPKHKWAMDAICGLCDQSFNMFRRRHHCRLCGNAICSACSCSMDVEFPILADGRILPQTTVRSCTKCAFVGSTMQRLPAAMLANHDFFSRPQPPPMRDEGGQVGVWSTAPGRLRTSRRHVVASEGSQSHSRHHHAMLEPQRHKSPHHSPGSQLASSMRRSAHISLIGHSPRLSSATPRMCRTPQPVKSTAFSDLSGGTGMTRLDRQDRMFRRDLRDSWENLRGAPGDDAIASFQAFPLVGSRGVRRVPGENQDKRETPRSARRMGPPPLVHQVPSTTNSFPSILSSRGIQARRMELLELANRSPSNHQTLPEDRLEEKGSMSRESTDSEEMDPAATPRGRPSHSDPPP</sequence>
<feature type="region of interest" description="Disordered" evidence="5">
    <location>
        <begin position="547"/>
        <end position="591"/>
    </location>
</feature>
<dbReference type="AlphaFoldDB" id="A0A024TEE7"/>
<evidence type="ECO:0000256" key="3">
    <source>
        <dbReference type="ARBA" id="ARBA00022833"/>
    </source>
</evidence>
<dbReference type="SMART" id="SM00064">
    <property type="entry name" value="FYVE"/>
    <property type="match status" value="1"/>
</dbReference>
<dbReference type="PROSITE" id="PS50178">
    <property type="entry name" value="ZF_FYVE"/>
    <property type="match status" value="1"/>
</dbReference>
<feature type="region of interest" description="Disordered" evidence="5">
    <location>
        <begin position="733"/>
        <end position="782"/>
    </location>
</feature>
<feature type="compositionally biased region" description="Polar residues" evidence="5">
    <location>
        <begin position="707"/>
        <end position="716"/>
    </location>
</feature>
<keyword evidence="3" id="KW-0862">Zinc</keyword>
<reference evidence="7" key="1">
    <citation type="submission" date="2013-12" db="EMBL/GenBank/DDBJ databases">
        <title>The Genome Sequence of Aphanomyces invadans NJM9701.</title>
        <authorList>
            <consortium name="The Broad Institute Genomics Platform"/>
            <person name="Russ C."/>
            <person name="Tyler B."/>
            <person name="van West P."/>
            <person name="Dieguez-Uribeondo J."/>
            <person name="Young S.K."/>
            <person name="Zeng Q."/>
            <person name="Gargeya S."/>
            <person name="Fitzgerald M."/>
            <person name="Abouelleil A."/>
            <person name="Alvarado L."/>
            <person name="Chapman S.B."/>
            <person name="Gainer-Dewar J."/>
            <person name="Goldberg J."/>
            <person name="Griggs A."/>
            <person name="Gujja S."/>
            <person name="Hansen M."/>
            <person name="Howarth C."/>
            <person name="Imamovic A."/>
            <person name="Ireland A."/>
            <person name="Larimer J."/>
            <person name="McCowan C."/>
            <person name="Murphy C."/>
            <person name="Pearson M."/>
            <person name="Poon T.W."/>
            <person name="Priest M."/>
            <person name="Roberts A."/>
            <person name="Saif S."/>
            <person name="Shea T."/>
            <person name="Sykes S."/>
            <person name="Wortman J."/>
            <person name="Nusbaum C."/>
            <person name="Birren B."/>
        </authorList>
    </citation>
    <scope>NUCLEOTIDE SEQUENCE [LARGE SCALE GENOMIC DNA]</scope>
    <source>
        <strain evidence="7">NJM9701</strain>
    </source>
</reference>
<dbReference type="InterPro" id="IPR013083">
    <property type="entry name" value="Znf_RING/FYVE/PHD"/>
</dbReference>
<feature type="region of interest" description="Disordered" evidence="5">
    <location>
        <begin position="268"/>
        <end position="301"/>
    </location>
</feature>
<proteinExistence type="predicted"/>
<dbReference type="InterPro" id="IPR000306">
    <property type="entry name" value="Znf_FYVE"/>
</dbReference>
<evidence type="ECO:0000256" key="2">
    <source>
        <dbReference type="ARBA" id="ARBA00022771"/>
    </source>
</evidence>